<dbReference type="EC" id="3.2.1.67" evidence="13"/>
<dbReference type="EMBL" id="KQ085934">
    <property type="protein sequence ID" value="KLO15113.1"/>
    <property type="molecule type" value="Genomic_DNA"/>
</dbReference>
<evidence type="ECO:0000256" key="17">
    <source>
        <dbReference type="SAM" id="MobiDB-lite"/>
    </source>
</evidence>
<keyword evidence="4" id="KW-0732">Signal</keyword>
<evidence type="ECO:0000256" key="15">
    <source>
        <dbReference type="PROSITE-ProRule" id="PRU10052"/>
    </source>
</evidence>
<dbReference type="InterPro" id="IPR011050">
    <property type="entry name" value="Pectin_lyase_fold/virulence"/>
</dbReference>
<organism evidence="18 19">
    <name type="scientific">Schizopora paradoxa</name>
    <dbReference type="NCBI Taxonomy" id="27342"/>
    <lineage>
        <taxon>Eukaryota</taxon>
        <taxon>Fungi</taxon>
        <taxon>Dikarya</taxon>
        <taxon>Basidiomycota</taxon>
        <taxon>Agaricomycotina</taxon>
        <taxon>Agaricomycetes</taxon>
        <taxon>Hymenochaetales</taxon>
        <taxon>Schizoporaceae</taxon>
        <taxon>Schizopora</taxon>
    </lineage>
</organism>
<comment type="subcellular location">
    <subcellularLocation>
        <location evidence="1">Secreted</location>
    </subcellularLocation>
</comment>
<reference evidence="18 19" key="1">
    <citation type="submission" date="2015-04" db="EMBL/GenBank/DDBJ databases">
        <title>Complete genome sequence of Schizopora paradoxa KUC8140, a cosmopolitan wood degrader in East Asia.</title>
        <authorList>
            <consortium name="DOE Joint Genome Institute"/>
            <person name="Min B."/>
            <person name="Park H."/>
            <person name="Jang Y."/>
            <person name="Kim J.-J."/>
            <person name="Kim K.H."/>
            <person name="Pangilinan J."/>
            <person name="Lipzen A."/>
            <person name="Riley R."/>
            <person name="Grigoriev I.V."/>
            <person name="Spatafora J.W."/>
            <person name="Choi I.-G."/>
        </authorList>
    </citation>
    <scope>NUCLEOTIDE SEQUENCE [LARGE SCALE GENOMIC DNA]</scope>
    <source>
        <strain evidence="18 19">KUC8140</strain>
    </source>
</reference>
<dbReference type="STRING" id="27342.A0A0H2S050"/>
<dbReference type="GO" id="GO:0000272">
    <property type="term" value="P:polysaccharide catabolic process"/>
    <property type="evidence" value="ECO:0007669"/>
    <property type="project" value="UniProtKB-KW"/>
</dbReference>
<dbReference type="Proteomes" id="UP000053477">
    <property type="component" value="Unassembled WGS sequence"/>
</dbReference>
<dbReference type="PANTHER" id="PTHR31736:SF12">
    <property type="entry name" value="EXO-POLYGALACTURONASE, PUTATIVE-RELATED"/>
    <property type="match status" value="1"/>
</dbReference>
<keyword evidence="3" id="KW-0964">Secreted</keyword>
<keyword evidence="7" id="KW-0325">Glycoprotein</keyword>
<name>A0A0H2S050_9AGAM</name>
<keyword evidence="9 16" id="KW-0326">Glycosidase</keyword>
<evidence type="ECO:0000313" key="19">
    <source>
        <dbReference type="Proteomes" id="UP000053477"/>
    </source>
</evidence>
<comment type="similarity">
    <text evidence="2 16">Belongs to the glycosyl hydrolase 28 family.</text>
</comment>
<evidence type="ECO:0000256" key="7">
    <source>
        <dbReference type="ARBA" id="ARBA00023180"/>
    </source>
</evidence>
<dbReference type="InterPro" id="IPR012334">
    <property type="entry name" value="Pectin_lyas_fold"/>
</dbReference>
<evidence type="ECO:0000256" key="11">
    <source>
        <dbReference type="ARBA" id="ARBA00023326"/>
    </source>
</evidence>
<dbReference type="OrthoDB" id="187139at2759"/>
<protein>
    <recommendedName>
        <fullName evidence="13">galacturonan 1,4-alpha-galacturonidase</fullName>
        <ecNumber evidence="13">3.2.1.67</ecNumber>
    </recommendedName>
</protein>
<evidence type="ECO:0000256" key="8">
    <source>
        <dbReference type="ARBA" id="ARBA00023277"/>
    </source>
</evidence>
<keyword evidence="19" id="KW-1185">Reference proteome</keyword>
<dbReference type="Pfam" id="PF00295">
    <property type="entry name" value="Glyco_hydro_28"/>
    <property type="match status" value="1"/>
</dbReference>
<dbReference type="GO" id="GO:0004650">
    <property type="term" value="F:polygalacturonase activity"/>
    <property type="evidence" value="ECO:0007669"/>
    <property type="project" value="InterPro"/>
</dbReference>
<dbReference type="InterPro" id="IPR000743">
    <property type="entry name" value="Glyco_hydro_28"/>
</dbReference>
<dbReference type="SUPFAM" id="SSF51126">
    <property type="entry name" value="Pectin lyase-like"/>
    <property type="match status" value="1"/>
</dbReference>
<keyword evidence="6" id="KW-1015">Disulfide bond</keyword>
<sequence length="408" mass="43265">MSSDAFDVDNACRQGSAQGPIKPSTNAQRTCTLKAHGAGKDDSPTFVSTVRDAACSTIVIPEHTTLNLSTKVDLTGLENKHISLQGTLKFNPDIPYWLDNAFPITFQTQITYWLLGGKNIVLDGGGTIDGSGQPWYDAFAKNGSLLRPITLTIFEGSNVEVEDITMLNSPEWFNLVHTSSDVTFSNVKLSAVSTSSSFIANTDGWDIYRSDQVTLKDSTINNGDDCVSFKPNATNILVSNLQCNGSHGISVGSLGQFAGMFDIVENVTSTNVRMSNAQNGARIKCWAGPNVGSGIVKNITFEHFVESNVDNPLIIDQCYMTNASACAEFPSNTLIQDVVFNDISGTSSGNEGAVVASLNCSPDGRCSDVAVNNINLTAPASKGAATFDCQNVNITGTSASLFGSCAST</sequence>
<evidence type="ECO:0000256" key="2">
    <source>
        <dbReference type="ARBA" id="ARBA00008834"/>
    </source>
</evidence>
<dbReference type="AlphaFoldDB" id="A0A0H2S050"/>
<dbReference type="InParanoid" id="A0A0H2S050"/>
<evidence type="ECO:0000256" key="3">
    <source>
        <dbReference type="ARBA" id="ARBA00022525"/>
    </source>
</evidence>
<proteinExistence type="inferred from homology"/>
<dbReference type="GO" id="GO:0047911">
    <property type="term" value="F:galacturan 1,4-alpha-galacturonidase activity"/>
    <property type="evidence" value="ECO:0007669"/>
    <property type="project" value="UniProtKB-EC"/>
</dbReference>
<evidence type="ECO:0000256" key="14">
    <source>
        <dbReference type="ARBA" id="ARBA00048766"/>
    </source>
</evidence>
<evidence type="ECO:0000256" key="6">
    <source>
        <dbReference type="ARBA" id="ARBA00023157"/>
    </source>
</evidence>
<evidence type="ECO:0000256" key="10">
    <source>
        <dbReference type="ARBA" id="ARBA00023316"/>
    </source>
</evidence>
<keyword evidence="11" id="KW-0624">Polysaccharide degradation</keyword>
<evidence type="ECO:0000256" key="12">
    <source>
        <dbReference type="ARBA" id="ARBA00037312"/>
    </source>
</evidence>
<evidence type="ECO:0000256" key="16">
    <source>
        <dbReference type="RuleBase" id="RU361169"/>
    </source>
</evidence>
<evidence type="ECO:0000256" key="4">
    <source>
        <dbReference type="ARBA" id="ARBA00022729"/>
    </source>
</evidence>
<keyword evidence="8" id="KW-0119">Carbohydrate metabolism</keyword>
<dbReference type="GO" id="GO:0005576">
    <property type="term" value="C:extracellular region"/>
    <property type="evidence" value="ECO:0007669"/>
    <property type="project" value="UniProtKB-SubCell"/>
</dbReference>
<feature type="region of interest" description="Disordered" evidence="17">
    <location>
        <begin position="1"/>
        <end position="27"/>
    </location>
</feature>
<evidence type="ECO:0000256" key="13">
    <source>
        <dbReference type="ARBA" id="ARBA00038933"/>
    </source>
</evidence>
<evidence type="ECO:0000256" key="5">
    <source>
        <dbReference type="ARBA" id="ARBA00022801"/>
    </source>
</evidence>
<evidence type="ECO:0000256" key="1">
    <source>
        <dbReference type="ARBA" id="ARBA00004613"/>
    </source>
</evidence>
<accession>A0A0H2S050</accession>
<evidence type="ECO:0000256" key="9">
    <source>
        <dbReference type="ARBA" id="ARBA00023295"/>
    </source>
</evidence>
<keyword evidence="10" id="KW-0961">Cell wall biogenesis/degradation</keyword>
<dbReference type="PANTHER" id="PTHR31736">
    <property type="match status" value="1"/>
</dbReference>
<evidence type="ECO:0000313" key="18">
    <source>
        <dbReference type="EMBL" id="KLO15113.1"/>
    </source>
</evidence>
<dbReference type="Gene3D" id="2.160.20.10">
    <property type="entry name" value="Single-stranded right-handed beta-helix, Pectin lyase-like"/>
    <property type="match status" value="1"/>
</dbReference>
<dbReference type="GO" id="GO:0071555">
    <property type="term" value="P:cell wall organization"/>
    <property type="evidence" value="ECO:0007669"/>
    <property type="project" value="UniProtKB-KW"/>
</dbReference>
<comment type="function">
    <text evidence="12">Specific in hydrolyzing the terminal glycosidic bond of polygalacturonic acid and oligogalacturonates.</text>
</comment>
<feature type="compositionally biased region" description="Polar residues" evidence="17">
    <location>
        <begin position="13"/>
        <end position="27"/>
    </location>
</feature>
<keyword evidence="5 16" id="KW-0378">Hydrolase</keyword>
<gene>
    <name evidence="18" type="ORF">SCHPADRAFT_938979</name>
</gene>
<dbReference type="PROSITE" id="PS00502">
    <property type="entry name" value="POLYGALACTURONASE"/>
    <property type="match status" value="1"/>
</dbReference>
<comment type="catalytic activity">
    <reaction evidence="14">
        <text>[(1-&gt;4)-alpha-D-galacturonosyl](n) + H2O = alpha-D-galacturonate + [(1-&gt;4)-alpha-D-galacturonosyl](n-1)</text>
        <dbReference type="Rhea" id="RHEA:14117"/>
        <dbReference type="Rhea" id="RHEA-COMP:14570"/>
        <dbReference type="Rhea" id="RHEA-COMP:14572"/>
        <dbReference type="ChEBI" id="CHEBI:15377"/>
        <dbReference type="ChEBI" id="CHEBI:58658"/>
        <dbReference type="ChEBI" id="CHEBI:140523"/>
        <dbReference type="EC" id="3.2.1.67"/>
    </reaction>
</comment>
<feature type="active site" evidence="15">
    <location>
        <position position="247"/>
    </location>
</feature>